<protein>
    <submittedName>
        <fullName evidence="5">Replicative DNA helicase loader DnaB</fullName>
    </submittedName>
</protein>
<evidence type="ECO:0000256" key="2">
    <source>
        <dbReference type="SAM" id="MobiDB-lite"/>
    </source>
</evidence>
<evidence type="ECO:0000259" key="4">
    <source>
        <dbReference type="Pfam" id="PF25888"/>
    </source>
</evidence>
<dbReference type="EMBL" id="FOTR01000007">
    <property type="protein sequence ID" value="SFM07700.1"/>
    <property type="molecule type" value="Genomic_DNA"/>
</dbReference>
<keyword evidence="5" id="KW-0347">Helicase</keyword>
<organism evidence="5 6">
    <name type="scientific">Gracilibacillus orientalis</name>
    <dbReference type="NCBI Taxonomy" id="334253"/>
    <lineage>
        <taxon>Bacteria</taxon>
        <taxon>Bacillati</taxon>
        <taxon>Bacillota</taxon>
        <taxon>Bacilli</taxon>
        <taxon>Bacillales</taxon>
        <taxon>Bacillaceae</taxon>
        <taxon>Gracilibacillus</taxon>
    </lineage>
</organism>
<feature type="domain" description="Replicative helicase loading/DNA remodeling protein DnaB N-terminal winged helix" evidence="4">
    <location>
        <begin position="28"/>
        <end position="209"/>
    </location>
</feature>
<feature type="domain" description="DnaB/C C-terminal" evidence="3">
    <location>
        <begin position="315"/>
        <end position="377"/>
    </location>
</feature>
<dbReference type="GO" id="GO:0004386">
    <property type="term" value="F:helicase activity"/>
    <property type="evidence" value="ECO:0007669"/>
    <property type="project" value="UniProtKB-KW"/>
</dbReference>
<name>A0A1I4MXI0_9BACI</name>
<dbReference type="InterPro" id="IPR006343">
    <property type="entry name" value="DnaB/C_C"/>
</dbReference>
<proteinExistence type="inferred from homology"/>
<dbReference type="AlphaFoldDB" id="A0A1I4MXI0"/>
<feature type="region of interest" description="Disordered" evidence="2">
    <location>
        <begin position="268"/>
        <end position="289"/>
    </location>
</feature>
<evidence type="ECO:0000313" key="6">
    <source>
        <dbReference type="Proteomes" id="UP000198565"/>
    </source>
</evidence>
<evidence type="ECO:0000256" key="1">
    <source>
        <dbReference type="ARBA" id="ARBA00093462"/>
    </source>
</evidence>
<dbReference type="InterPro" id="IPR058660">
    <property type="entry name" value="WHD_DnaB"/>
</dbReference>
<accession>A0A1I4MXI0</accession>
<dbReference type="OrthoDB" id="2082007at2"/>
<dbReference type="STRING" id="334253.SAMN04487943_107154"/>
<feature type="region of interest" description="Disordered" evidence="2">
    <location>
        <begin position="382"/>
        <end position="441"/>
    </location>
</feature>
<gene>
    <name evidence="5" type="ORF">SAMN04487943_107154</name>
</gene>
<evidence type="ECO:0000313" key="5">
    <source>
        <dbReference type="EMBL" id="SFM07700.1"/>
    </source>
</evidence>
<keyword evidence="6" id="KW-1185">Reference proteome</keyword>
<dbReference type="Pfam" id="PF25888">
    <property type="entry name" value="WHD_DnaB"/>
    <property type="match status" value="1"/>
</dbReference>
<keyword evidence="5" id="KW-0547">Nucleotide-binding</keyword>
<dbReference type="RefSeq" id="WP_091484229.1">
    <property type="nucleotide sequence ID" value="NZ_FOTR01000007.1"/>
</dbReference>
<feature type="compositionally biased region" description="Polar residues" evidence="2">
    <location>
        <begin position="387"/>
        <end position="403"/>
    </location>
</feature>
<feature type="compositionally biased region" description="Basic and acidic residues" evidence="2">
    <location>
        <begin position="405"/>
        <end position="415"/>
    </location>
</feature>
<keyword evidence="5" id="KW-0067">ATP-binding</keyword>
<keyword evidence="5" id="KW-0378">Hydrolase</keyword>
<dbReference type="Proteomes" id="UP000198565">
    <property type="component" value="Unassembled WGS sequence"/>
</dbReference>
<dbReference type="Pfam" id="PF07261">
    <property type="entry name" value="DnaB_2"/>
    <property type="match status" value="1"/>
</dbReference>
<comment type="similarity">
    <text evidence="1">Belongs to the DnaB/DnaD family.</text>
</comment>
<sequence length="456" mass="52957">MELGDIGKILPSELYIVEISQELPLSYTNALTHLYQPLVGIDALSLYQTLYTESTLSSNYQTHHMLMNYIGLPLDRIYRARRKLEAIGLLQTFEQEHEEEHKGYHYLLHPPQSPARFFENDFLSHLLYHQLGSDKYKKVKQAFVKQDSEKKVEKETTAQFEEVFQLVDQQPNPSQLQAEEFAVELPIQEKVDFEWLEQMLTQRMLPVQSILTSATRKLINQMYVAYDLHNQDIEKALIWSINDENQLQTEEFKNACMDLISGSPKQVSTQVSSDKQKLPDKSSQATTKSKEEQFIEMLEHISPRQLLVDLADGNQASQQDLKVVSEVMTSQGLNPGVMNVLLHYVLLKTDMKLSKSYLEKIASHWARKNVKTVRQAMTLAKSENKKYQQWTTNSQSKQRSPYKNTKKDIVPDWYKKQKQQTKQQTKKETSSEDKERIAKEADEMLAQYLAQQANEE</sequence>
<feature type="compositionally biased region" description="Basic and acidic residues" evidence="2">
    <location>
        <begin position="425"/>
        <end position="441"/>
    </location>
</feature>
<reference evidence="6" key="1">
    <citation type="submission" date="2016-10" db="EMBL/GenBank/DDBJ databases">
        <authorList>
            <person name="Varghese N."/>
            <person name="Submissions S."/>
        </authorList>
    </citation>
    <scope>NUCLEOTIDE SEQUENCE [LARGE SCALE GENOMIC DNA]</scope>
    <source>
        <strain evidence="6">CGMCC 1.4250</strain>
    </source>
</reference>
<evidence type="ECO:0000259" key="3">
    <source>
        <dbReference type="Pfam" id="PF07261"/>
    </source>
</evidence>